<evidence type="ECO:0000256" key="7">
    <source>
        <dbReference type="ARBA" id="ARBA00034808"/>
    </source>
</evidence>
<sequence>MDMQIITSKSEININKHFKVSAGPGAGKTKFLINHIKNVLHNSNKLGRIRKIACITYTNVGVKTIIQRLGDEIDHIEVSTIHSLLFTHIVKPYLYLINQKYEVDLEKLDAPFEHIVSRGYFIKTNLSKKYVKEDEMKKIYWEVNGSTCKLSLRNRNKDYHNSLFKYKQFFWEKGIIHYEDVLAFAWEILNSSDKALRIIRSKFPYFFIDEFQDTNPIQTEIIKLIAEKETTVGVIGDKAQSIYEFQGADVKQFNNFHLPGMFSYNMEDNHRSTENIIKVLNKVRNDITQRNPEGKVGRDPVIIIGDPLEALLKIKMELDEEVASLSYSNPMANSLRKNKKYNKDERWGAIESVFVDSSNPRRKAFISIIKSIEYARLAHYKDSIRELSRHLKNTDDFNGQQTALKVIKELTNDYNEYKDSALWELYKKIVNMECFNFPEIRESKKGKTSSEIEKFYKEHIYSDISMCVNILEDDTLHRTIHKAKGSEFDNVLVVVNGRNGKYNEKRDLGFLLNSEIEDIEEQRVYYVACSRAKKNLYINIPKITEGAKSELNDLFTIMDV</sequence>
<reference evidence="11 12" key="1">
    <citation type="submission" date="2021-03" db="EMBL/GenBank/DDBJ databases">
        <title>Genomic Encyclopedia of Type Strains, Phase IV (KMG-IV): sequencing the most valuable type-strain genomes for metagenomic binning, comparative biology and taxonomic classification.</title>
        <authorList>
            <person name="Goeker M."/>
        </authorList>
    </citation>
    <scope>NUCLEOTIDE SEQUENCE [LARGE SCALE GENOMIC DNA]</scope>
    <source>
        <strain evidence="11 12">DSM 25609</strain>
    </source>
</reference>
<dbReference type="EMBL" id="JAGGKX010000017">
    <property type="protein sequence ID" value="MBP1970762.1"/>
    <property type="molecule type" value="Genomic_DNA"/>
</dbReference>
<name>A0ABS4IIH3_9BACI</name>
<proteinExistence type="predicted"/>
<dbReference type="InterPro" id="IPR014016">
    <property type="entry name" value="UvrD-like_ATP-bd"/>
</dbReference>
<dbReference type="EC" id="5.6.2.4" evidence="7"/>
<evidence type="ECO:0000256" key="6">
    <source>
        <dbReference type="ARBA" id="ARBA00034617"/>
    </source>
</evidence>
<dbReference type="InterPro" id="IPR014017">
    <property type="entry name" value="DNA_helicase_UvrD-like_C"/>
</dbReference>
<comment type="catalytic activity">
    <reaction evidence="6">
        <text>Couples ATP hydrolysis with the unwinding of duplex DNA by translocating in the 3'-5' direction.</text>
        <dbReference type="EC" id="5.6.2.4"/>
    </reaction>
</comment>
<dbReference type="PANTHER" id="PTHR11070">
    <property type="entry name" value="UVRD / RECB / PCRA DNA HELICASE FAMILY MEMBER"/>
    <property type="match status" value="1"/>
</dbReference>
<gene>
    <name evidence="11" type="ORF">J2Z83_002898</name>
</gene>
<evidence type="ECO:0000259" key="10">
    <source>
        <dbReference type="PROSITE" id="PS51198"/>
    </source>
</evidence>
<dbReference type="Gene3D" id="3.40.50.300">
    <property type="entry name" value="P-loop containing nucleotide triphosphate hydrolases"/>
    <property type="match status" value="2"/>
</dbReference>
<dbReference type="InterPro" id="IPR000212">
    <property type="entry name" value="DNA_helicase_UvrD/REP"/>
</dbReference>
<evidence type="ECO:0000256" key="8">
    <source>
        <dbReference type="ARBA" id="ARBA00048988"/>
    </source>
</evidence>
<keyword evidence="5" id="KW-0413">Isomerase</keyword>
<dbReference type="GO" id="GO:0003678">
    <property type="term" value="F:DNA helicase activity"/>
    <property type="evidence" value="ECO:0007669"/>
    <property type="project" value="UniProtKB-EC"/>
</dbReference>
<dbReference type="Pfam" id="PF00580">
    <property type="entry name" value="UvrD-helicase"/>
    <property type="match status" value="1"/>
</dbReference>
<evidence type="ECO:0000256" key="1">
    <source>
        <dbReference type="ARBA" id="ARBA00022741"/>
    </source>
</evidence>
<dbReference type="PANTHER" id="PTHR11070:SF3">
    <property type="entry name" value="DNA 3'-5' HELICASE"/>
    <property type="match status" value="1"/>
</dbReference>
<evidence type="ECO:0000256" key="3">
    <source>
        <dbReference type="ARBA" id="ARBA00022806"/>
    </source>
</evidence>
<keyword evidence="1 9" id="KW-0547">Nucleotide-binding</keyword>
<dbReference type="Proteomes" id="UP001519345">
    <property type="component" value="Unassembled WGS sequence"/>
</dbReference>
<keyword evidence="3 9" id="KW-0347">Helicase</keyword>
<evidence type="ECO:0000313" key="12">
    <source>
        <dbReference type="Proteomes" id="UP001519345"/>
    </source>
</evidence>
<evidence type="ECO:0000313" key="11">
    <source>
        <dbReference type="EMBL" id="MBP1970762.1"/>
    </source>
</evidence>
<dbReference type="GO" id="GO:0016787">
    <property type="term" value="F:hydrolase activity"/>
    <property type="evidence" value="ECO:0007669"/>
    <property type="project" value="UniProtKB-KW"/>
</dbReference>
<dbReference type="RefSeq" id="WP_209463864.1">
    <property type="nucleotide sequence ID" value="NZ_CP110224.1"/>
</dbReference>
<keyword evidence="12" id="KW-1185">Reference proteome</keyword>
<evidence type="ECO:0000256" key="9">
    <source>
        <dbReference type="PROSITE-ProRule" id="PRU00560"/>
    </source>
</evidence>
<keyword evidence="2 9" id="KW-0378">Hydrolase</keyword>
<evidence type="ECO:0000256" key="4">
    <source>
        <dbReference type="ARBA" id="ARBA00022840"/>
    </source>
</evidence>
<comment type="caution">
    <text evidence="11">The sequence shown here is derived from an EMBL/GenBank/DDBJ whole genome shotgun (WGS) entry which is preliminary data.</text>
</comment>
<dbReference type="SUPFAM" id="SSF52540">
    <property type="entry name" value="P-loop containing nucleoside triphosphate hydrolases"/>
    <property type="match status" value="1"/>
</dbReference>
<dbReference type="Pfam" id="PF13361">
    <property type="entry name" value="UvrD_C"/>
    <property type="match status" value="1"/>
</dbReference>
<protein>
    <recommendedName>
        <fullName evidence="7">DNA 3'-5' helicase</fullName>
        <ecNumber evidence="7">5.6.2.4</ecNumber>
    </recommendedName>
</protein>
<comment type="catalytic activity">
    <reaction evidence="8">
        <text>ATP + H2O = ADP + phosphate + H(+)</text>
        <dbReference type="Rhea" id="RHEA:13065"/>
        <dbReference type="ChEBI" id="CHEBI:15377"/>
        <dbReference type="ChEBI" id="CHEBI:15378"/>
        <dbReference type="ChEBI" id="CHEBI:30616"/>
        <dbReference type="ChEBI" id="CHEBI:43474"/>
        <dbReference type="ChEBI" id="CHEBI:456216"/>
        <dbReference type="EC" id="5.6.2.4"/>
    </reaction>
</comment>
<dbReference type="InterPro" id="IPR027417">
    <property type="entry name" value="P-loop_NTPase"/>
</dbReference>
<accession>A0ABS4IIH3</accession>
<evidence type="ECO:0000256" key="2">
    <source>
        <dbReference type="ARBA" id="ARBA00022801"/>
    </source>
</evidence>
<dbReference type="PROSITE" id="PS51198">
    <property type="entry name" value="UVRD_HELICASE_ATP_BIND"/>
    <property type="match status" value="1"/>
</dbReference>
<evidence type="ECO:0000256" key="5">
    <source>
        <dbReference type="ARBA" id="ARBA00023235"/>
    </source>
</evidence>
<organism evidence="11 12">
    <name type="scientific">Virgibacillus natechei</name>
    <dbReference type="NCBI Taxonomy" id="1216297"/>
    <lineage>
        <taxon>Bacteria</taxon>
        <taxon>Bacillati</taxon>
        <taxon>Bacillota</taxon>
        <taxon>Bacilli</taxon>
        <taxon>Bacillales</taxon>
        <taxon>Bacillaceae</taxon>
        <taxon>Virgibacillus</taxon>
    </lineage>
</organism>
<keyword evidence="4 9" id="KW-0067">ATP-binding</keyword>
<feature type="domain" description="UvrD-like helicase ATP-binding" evidence="10">
    <location>
        <begin position="1"/>
        <end position="273"/>
    </location>
</feature>
<feature type="binding site" evidence="9">
    <location>
        <begin position="22"/>
        <end position="29"/>
    </location>
    <ligand>
        <name>ATP</name>
        <dbReference type="ChEBI" id="CHEBI:30616"/>
    </ligand>
</feature>